<dbReference type="Pfam" id="PF13561">
    <property type="entry name" value="adh_short_C2"/>
    <property type="match status" value="1"/>
</dbReference>
<accession>A0A3D9KM38</accession>
<comment type="similarity">
    <text evidence="1">Belongs to the short-chain dehydrogenases/reductases (SDR) family.</text>
</comment>
<dbReference type="PANTHER" id="PTHR24321">
    <property type="entry name" value="DEHYDROGENASES, SHORT CHAIN"/>
    <property type="match status" value="1"/>
</dbReference>
<dbReference type="SUPFAM" id="SSF51735">
    <property type="entry name" value="NAD(P)-binding Rossmann-fold domains"/>
    <property type="match status" value="1"/>
</dbReference>
<dbReference type="PRINTS" id="PR00080">
    <property type="entry name" value="SDRFAMILY"/>
</dbReference>
<dbReference type="PANTHER" id="PTHR24321:SF8">
    <property type="entry name" value="ESTRADIOL 17-BETA-DEHYDROGENASE 8-RELATED"/>
    <property type="match status" value="1"/>
</dbReference>
<dbReference type="CDD" id="cd05233">
    <property type="entry name" value="SDR_c"/>
    <property type="match status" value="1"/>
</dbReference>
<dbReference type="InterPro" id="IPR020904">
    <property type="entry name" value="Sc_DH/Rdtase_CS"/>
</dbReference>
<dbReference type="AlphaFoldDB" id="A0A3D9KM38"/>
<organism evidence="3 4">
    <name type="scientific">Cohnella phaseoli</name>
    <dbReference type="NCBI Taxonomy" id="456490"/>
    <lineage>
        <taxon>Bacteria</taxon>
        <taxon>Bacillati</taxon>
        <taxon>Bacillota</taxon>
        <taxon>Bacilli</taxon>
        <taxon>Bacillales</taxon>
        <taxon>Paenibacillaceae</taxon>
        <taxon>Cohnella</taxon>
    </lineage>
</organism>
<dbReference type="PRINTS" id="PR00081">
    <property type="entry name" value="GDHRDH"/>
</dbReference>
<dbReference type="GO" id="GO:0008206">
    <property type="term" value="P:bile acid metabolic process"/>
    <property type="evidence" value="ECO:0007669"/>
    <property type="project" value="UniProtKB-ARBA"/>
</dbReference>
<keyword evidence="4" id="KW-1185">Reference proteome</keyword>
<dbReference type="Gene3D" id="3.40.50.720">
    <property type="entry name" value="NAD(P)-binding Rossmann-like Domain"/>
    <property type="match status" value="1"/>
</dbReference>
<dbReference type="PROSITE" id="PS00061">
    <property type="entry name" value="ADH_SHORT"/>
    <property type="match status" value="1"/>
</dbReference>
<evidence type="ECO:0000256" key="2">
    <source>
        <dbReference type="ARBA" id="ARBA00023002"/>
    </source>
</evidence>
<dbReference type="FunFam" id="3.40.50.720:FF:000084">
    <property type="entry name" value="Short-chain dehydrogenase reductase"/>
    <property type="match status" value="1"/>
</dbReference>
<comment type="caution">
    <text evidence="3">The sequence shown here is derived from an EMBL/GenBank/DDBJ whole genome shotgun (WGS) entry which is preliminary data.</text>
</comment>
<protein>
    <submittedName>
        <fullName evidence="3">NAD(P)-dependent dehydrogenase (Short-subunit alcohol dehydrogenase family)</fullName>
    </submittedName>
</protein>
<keyword evidence="2" id="KW-0560">Oxidoreductase</keyword>
<sequence>MNRMNMLQNKVILITGCLGTLGRSAAAMFLERGAAVYGCDLASPDLYPEIAKLQERYGESRLKLRQANMCDEGEVKAAIADVDRVFGRLDGTYHNVFTSGWKPAAEMSLEEWEHAIRGTLTSTFLLNKYAIPLLIRSGGGSIVNTSSILGQIVSKGCLAYGAAKAGVDQMTRVIAADYAEYGIRANVLVPGDFDTKESVARQSEQQRAAIKQSAWLGRSASADEINEVAAFLLSDASSYVTGASYKVDGGFH</sequence>
<evidence type="ECO:0000256" key="1">
    <source>
        <dbReference type="ARBA" id="ARBA00006484"/>
    </source>
</evidence>
<dbReference type="InterPro" id="IPR002347">
    <property type="entry name" value="SDR_fam"/>
</dbReference>
<dbReference type="EMBL" id="QRDZ01000002">
    <property type="protein sequence ID" value="RED87546.1"/>
    <property type="molecule type" value="Genomic_DNA"/>
</dbReference>
<gene>
    <name evidence="3" type="ORF">DFP98_10223</name>
</gene>
<dbReference type="RefSeq" id="WP_181917438.1">
    <property type="nucleotide sequence ID" value="NZ_QRDZ01000002.1"/>
</dbReference>
<name>A0A3D9KM38_9BACL</name>
<evidence type="ECO:0000313" key="4">
    <source>
        <dbReference type="Proteomes" id="UP000256977"/>
    </source>
</evidence>
<dbReference type="GO" id="GO:0016491">
    <property type="term" value="F:oxidoreductase activity"/>
    <property type="evidence" value="ECO:0007669"/>
    <property type="project" value="UniProtKB-KW"/>
</dbReference>
<dbReference type="Proteomes" id="UP000256977">
    <property type="component" value="Unassembled WGS sequence"/>
</dbReference>
<proteinExistence type="inferred from homology"/>
<reference evidence="3 4" key="1">
    <citation type="submission" date="2018-07" db="EMBL/GenBank/DDBJ databases">
        <title>Genomic Encyclopedia of Type Strains, Phase III (KMG-III): the genomes of soil and plant-associated and newly described type strains.</title>
        <authorList>
            <person name="Whitman W."/>
        </authorList>
    </citation>
    <scope>NUCLEOTIDE SEQUENCE [LARGE SCALE GENOMIC DNA]</scope>
    <source>
        <strain evidence="3 4">CECT 7287</strain>
    </source>
</reference>
<dbReference type="InterPro" id="IPR036291">
    <property type="entry name" value="NAD(P)-bd_dom_sf"/>
</dbReference>
<evidence type="ECO:0000313" key="3">
    <source>
        <dbReference type="EMBL" id="RED87546.1"/>
    </source>
</evidence>